<organism evidence="16 17">
    <name type="scientific">Laodelphax striatellus</name>
    <name type="common">Small brown planthopper</name>
    <name type="synonym">Delphax striatella</name>
    <dbReference type="NCBI Taxonomy" id="195883"/>
    <lineage>
        <taxon>Eukaryota</taxon>
        <taxon>Metazoa</taxon>
        <taxon>Ecdysozoa</taxon>
        <taxon>Arthropoda</taxon>
        <taxon>Hexapoda</taxon>
        <taxon>Insecta</taxon>
        <taxon>Pterygota</taxon>
        <taxon>Neoptera</taxon>
        <taxon>Paraneoptera</taxon>
        <taxon>Hemiptera</taxon>
        <taxon>Auchenorrhyncha</taxon>
        <taxon>Fulgoroidea</taxon>
        <taxon>Delphacidae</taxon>
        <taxon>Criomorphinae</taxon>
        <taxon>Laodelphax</taxon>
    </lineage>
</organism>
<protein>
    <recommendedName>
        <fullName evidence="11">Dynein axonemal assembly factor 1 homolog</fullName>
    </recommendedName>
    <alternativeName>
        <fullName evidence="13">Dynein regulatory complex subunit 3</fullName>
    </alternativeName>
</protein>
<keyword evidence="8" id="KW-0969">Cilium</keyword>
<proteinExistence type="inferred from homology"/>
<dbReference type="InterPro" id="IPR050576">
    <property type="entry name" value="Cilia_flagella_integrity"/>
</dbReference>
<dbReference type="EMBL" id="QKKF02028513">
    <property type="protein sequence ID" value="RZF35386.1"/>
    <property type="molecule type" value="Genomic_DNA"/>
</dbReference>
<evidence type="ECO:0000313" key="17">
    <source>
        <dbReference type="Proteomes" id="UP000291343"/>
    </source>
</evidence>
<evidence type="ECO:0000256" key="12">
    <source>
        <dbReference type="ARBA" id="ARBA00038378"/>
    </source>
</evidence>
<keyword evidence="7 14" id="KW-0175">Coiled coil</keyword>
<evidence type="ECO:0000256" key="7">
    <source>
        <dbReference type="ARBA" id="ARBA00023054"/>
    </source>
</evidence>
<evidence type="ECO:0000256" key="3">
    <source>
        <dbReference type="ARBA" id="ARBA00022490"/>
    </source>
</evidence>
<keyword evidence="4" id="KW-0433">Leucine-rich repeat</keyword>
<evidence type="ECO:0000256" key="8">
    <source>
        <dbReference type="ARBA" id="ARBA00023069"/>
    </source>
</evidence>
<gene>
    <name evidence="16" type="ORF">LSTR_LSTR009771</name>
</gene>
<keyword evidence="6" id="KW-0282">Flagellum</keyword>
<dbReference type="SUPFAM" id="SSF52058">
    <property type="entry name" value="L domain-like"/>
    <property type="match status" value="1"/>
</dbReference>
<dbReference type="Gene3D" id="3.80.10.10">
    <property type="entry name" value="Ribonuclease Inhibitor"/>
    <property type="match status" value="1"/>
</dbReference>
<dbReference type="AlphaFoldDB" id="A0A482WQ24"/>
<feature type="region of interest" description="Disordered" evidence="15">
    <location>
        <begin position="614"/>
        <end position="639"/>
    </location>
</feature>
<evidence type="ECO:0000256" key="15">
    <source>
        <dbReference type="SAM" id="MobiDB-lite"/>
    </source>
</evidence>
<evidence type="ECO:0000256" key="5">
    <source>
        <dbReference type="ARBA" id="ARBA00022737"/>
    </source>
</evidence>
<dbReference type="STRING" id="195883.A0A482WQ24"/>
<dbReference type="InterPro" id="IPR001611">
    <property type="entry name" value="Leu-rich_rpt"/>
</dbReference>
<reference evidence="16 17" key="1">
    <citation type="journal article" date="2017" name="Gigascience">
        <title>Genome sequence of the small brown planthopper, Laodelphax striatellus.</title>
        <authorList>
            <person name="Zhu J."/>
            <person name="Jiang F."/>
            <person name="Wang X."/>
            <person name="Yang P."/>
            <person name="Bao Y."/>
            <person name="Zhao W."/>
            <person name="Wang W."/>
            <person name="Lu H."/>
            <person name="Wang Q."/>
            <person name="Cui N."/>
            <person name="Li J."/>
            <person name="Chen X."/>
            <person name="Luo L."/>
            <person name="Yu J."/>
            <person name="Kang L."/>
            <person name="Cui F."/>
        </authorList>
    </citation>
    <scope>NUCLEOTIDE SEQUENCE [LARGE SCALE GENOMIC DNA]</scope>
    <source>
        <strain evidence="16">Lst14</strain>
    </source>
</reference>
<evidence type="ECO:0000256" key="14">
    <source>
        <dbReference type="SAM" id="Coils"/>
    </source>
</evidence>
<dbReference type="SMART" id="SM00365">
    <property type="entry name" value="LRR_SD22"/>
    <property type="match status" value="4"/>
</dbReference>
<evidence type="ECO:0000256" key="1">
    <source>
        <dbReference type="ARBA" id="ARBA00003843"/>
    </source>
</evidence>
<dbReference type="Proteomes" id="UP000291343">
    <property type="component" value="Unassembled WGS sequence"/>
</dbReference>
<feature type="coiled-coil region" evidence="14">
    <location>
        <begin position="206"/>
        <end position="253"/>
    </location>
</feature>
<keyword evidence="17" id="KW-1185">Reference proteome</keyword>
<dbReference type="PANTHER" id="PTHR45973">
    <property type="entry name" value="PROTEIN PHOSPHATASE 1 REGULATORY SUBUNIT SDS22-RELATED"/>
    <property type="match status" value="1"/>
</dbReference>
<feature type="compositionally biased region" description="Basic and acidic residues" evidence="15">
    <location>
        <begin position="628"/>
        <end position="639"/>
    </location>
</feature>
<comment type="function">
    <text evidence="1">Cilium-specific protein required for cilia structures.</text>
</comment>
<dbReference type="Pfam" id="PF14580">
    <property type="entry name" value="LRR_9"/>
    <property type="match status" value="1"/>
</dbReference>
<comment type="subcellular location">
    <subcellularLocation>
        <location evidence="2">Cytoplasm</location>
        <location evidence="2">Cytoskeleton</location>
        <location evidence="2">Flagellum axoneme</location>
    </subcellularLocation>
</comment>
<evidence type="ECO:0000256" key="4">
    <source>
        <dbReference type="ARBA" id="ARBA00022614"/>
    </source>
</evidence>
<keyword evidence="9" id="KW-0206">Cytoskeleton</keyword>
<keyword evidence="3" id="KW-0963">Cytoplasm</keyword>
<comment type="caution">
    <text evidence="16">The sequence shown here is derived from an EMBL/GenBank/DDBJ whole genome shotgun (WGS) entry which is preliminary data.</text>
</comment>
<sequence length="639" mass="75082">MCENHQIIHADIEPGVITRDLIKEALREQGPKGEAGRLIEVENYEIQNYPSKSLRLEFLNILRIDHLWMMKQLTCLKLSNNMIEVIENLDELVNLIELDLSFNHIHKIQNLDSLVNLEIFSLYQNHIKVLENMDKLTKLEIFSIGRNLIDDSGDCVLYLRKFKNLKSLNMVDNPITQKLFNGEKFRKFLVAYIPQLVYYTYKLISAEEKENARNVHQKELEKLEQDERNMQHIREQDERIEREEAQYAKAYVEKLNGHQLFQSLFEKDPEGQAVLLTGQEAEEIHEGFKMQTQEITQGLFELGQEQLALREEEIRQYTSTVDITKANSYNESRKEVYFSPTICYTVYAIANWIIYKESNKHNNIQVEQFLVEKETVAIDTRALLDIVESPAVVGEEQLAEYANSMKMLEFKFQDISQELWTLLMRNEMILSEQLEELISTFERNLRDMVNNFVESAQGYFTQIREQENIYSELIKDHVVRYQNHLTIRNEDLSALPPLLKTIMADKESVVTALQTSHDQHFLVIDTREDQLINRIRDWYSDLCAKIEKEEIERARNAVLEINHFLDFERDEYEIIHRKFSEQYMLDIPEVNQEIMQQISYSSVSNLSSRSFGSIPRAPSVSKENNATDDVHKEDSAIEN</sequence>
<dbReference type="InterPro" id="IPR032675">
    <property type="entry name" value="LRR_dom_sf"/>
</dbReference>
<evidence type="ECO:0000256" key="11">
    <source>
        <dbReference type="ARBA" id="ARBA00024433"/>
    </source>
</evidence>
<dbReference type="FunCoup" id="A0A482WQ24">
    <property type="interactions" value="48"/>
</dbReference>
<name>A0A482WQ24_LAOST</name>
<comment type="similarity">
    <text evidence="12">Belongs to the DRC3 family.</text>
</comment>
<accession>A0A482WQ24</accession>
<evidence type="ECO:0000256" key="13">
    <source>
        <dbReference type="ARBA" id="ARBA00040950"/>
    </source>
</evidence>
<dbReference type="PROSITE" id="PS51450">
    <property type="entry name" value="LRR"/>
    <property type="match status" value="3"/>
</dbReference>
<dbReference type="InParanoid" id="A0A482WQ24"/>
<dbReference type="SMR" id="A0A482WQ24"/>
<keyword evidence="10" id="KW-0966">Cell projection</keyword>
<evidence type="ECO:0000256" key="2">
    <source>
        <dbReference type="ARBA" id="ARBA00004611"/>
    </source>
</evidence>
<evidence type="ECO:0000256" key="10">
    <source>
        <dbReference type="ARBA" id="ARBA00023273"/>
    </source>
</evidence>
<keyword evidence="5" id="KW-0677">Repeat</keyword>
<evidence type="ECO:0000313" key="16">
    <source>
        <dbReference type="EMBL" id="RZF35386.1"/>
    </source>
</evidence>
<evidence type="ECO:0000256" key="6">
    <source>
        <dbReference type="ARBA" id="ARBA00022846"/>
    </source>
</evidence>
<evidence type="ECO:0000256" key="9">
    <source>
        <dbReference type="ARBA" id="ARBA00023212"/>
    </source>
</evidence>
<dbReference type="PANTHER" id="PTHR45973:SF12">
    <property type="entry name" value="DYNEIN REGULATORY COMPLEX SUBUNIT 3"/>
    <property type="match status" value="1"/>
</dbReference>
<dbReference type="OrthoDB" id="27917at2759"/>
<dbReference type="GO" id="GO:0005929">
    <property type="term" value="C:cilium"/>
    <property type="evidence" value="ECO:0007669"/>
    <property type="project" value="TreeGrafter"/>
</dbReference>